<dbReference type="EC" id="1.1.1.42" evidence="10"/>
<organism evidence="16 17">
    <name type="scientific">Coptotermes formosanus</name>
    <name type="common">Formosan subterranean termite</name>
    <dbReference type="NCBI Taxonomy" id="36987"/>
    <lineage>
        <taxon>Eukaryota</taxon>
        <taxon>Metazoa</taxon>
        <taxon>Ecdysozoa</taxon>
        <taxon>Arthropoda</taxon>
        <taxon>Hexapoda</taxon>
        <taxon>Insecta</taxon>
        <taxon>Pterygota</taxon>
        <taxon>Neoptera</taxon>
        <taxon>Polyneoptera</taxon>
        <taxon>Dictyoptera</taxon>
        <taxon>Blattodea</taxon>
        <taxon>Blattoidea</taxon>
        <taxon>Termitoidae</taxon>
        <taxon>Rhinotermitidae</taxon>
        <taxon>Coptotermes</taxon>
    </lineage>
</organism>
<evidence type="ECO:0000256" key="3">
    <source>
        <dbReference type="ARBA" id="ARBA00022435"/>
    </source>
</evidence>
<dbReference type="GO" id="GO:0005777">
    <property type="term" value="C:peroxisome"/>
    <property type="evidence" value="ECO:0007669"/>
    <property type="project" value="TreeGrafter"/>
</dbReference>
<feature type="binding site" evidence="14">
    <location>
        <position position="259"/>
    </location>
    <ligand>
        <name>NADP(+)</name>
        <dbReference type="ChEBI" id="CHEBI:58349"/>
    </ligand>
</feature>
<evidence type="ECO:0000256" key="10">
    <source>
        <dbReference type="PIRNR" id="PIRNR000108"/>
    </source>
</evidence>
<dbReference type="Pfam" id="PF00180">
    <property type="entry name" value="Iso_dh"/>
    <property type="match status" value="1"/>
</dbReference>
<evidence type="ECO:0000256" key="6">
    <source>
        <dbReference type="ARBA" id="ARBA00022842"/>
    </source>
</evidence>
<dbReference type="GO" id="GO:0006739">
    <property type="term" value="P:NADP+ metabolic process"/>
    <property type="evidence" value="ECO:0007669"/>
    <property type="project" value="TreeGrafter"/>
</dbReference>
<comment type="catalytic activity">
    <reaction evidence="10">
        <text>D-threo-isocitrate + NADP(+) = 2-oxoglutarate + CO2 + NADPH</text>
        <dbReference type="Rhea" id="RHEA:19629"/>
        <dbReference type="ChEBI" id="CHEBI:15562"/>
        <dbReference type="ChEBI" id="CHEBI:16526"/>
        <dbReference type="ChEBI" id="CHEBI:16810"/>
        <dbReference type="ChEBI" id="CHEBI:57783"/>
        <dbReference type="ChEBI" id="CHEBI:58349"/>
        <dbReference type="EC" id="1.1.1.42"/>
    </reaction>
</comment>
<evidence type="ECO:0000313" key="17">
    <source>
        <dbReference type="Proteomes" id="UP000502823"/>
    </source>
</evidence>
<feature type="binding site" evidence="12">
    <location>
        <position position="76"/>
    </location>
    <ligand>
        <name>D-threo-isocitrate</name>
        <dbReference type="ChEBI" id="CHEBI:15562"/>
    </ligand>
</feature>
<dbReference type="Gene3D" id="3.40.718.10">
    <property type="entry name" value="Isopropylmalate Dehydrogenase"/>
    <property type="match status" value="1"/>
</dbReference>
<comment type="cofactor">
    <cofactor evidence="10 13">
        <name>Mg(2+)</name>
        <dbReference type="ChEBI" id="CHEBI:18420"/>
    </cofactor>
    <cofactor evidence="10 13">
        <name>Mn(2+)</name>
        <dbReference type="ChEBI" id="CHEBI:29035"/>
    </cofactor>
    <text evidence="10 13">Binds 1 Mg(2+) or Mn(2+) ion per subunit.</text>
</comment>
<dbReference type="AlphaFoldDB" id="A0A6L2PHN6"/>
<evidence type="ECO:0000256" key="9">
    <source>
        <dbReference type="ARBA" id="ARBA00023211"/>
    </source>
</evidence>
<keyword evidence="9 10" id="KW-0464">Manganese</keyword>
<reference evidence="17" key="1">
    <citation type="submission" date="2020-01" db="EMBL/GenBank/DDBJ databases">
        <title>Draft genome sequence of the Termite Coptotermes fromosanus.</title>
        <authorList>
            <person name="Itakura S."/>
            <person name="Yosikawa Y."/>
            <person name="Umezawa K."/>
        </authorList>
    </citation>
    <scope>NUCLEOTIDE SEQUENCE [LARGE SCALE GENOMIC DNA]</scope>
</reference>
<dbReference type="InterPro" id="IPR004790">
    <property type="entry name" value="Isocitrate_DH_NADP"/>
</dbReference>
<feature type="site" description="Critical for catalysis" evidence="11">
    <location>
        <position position="138"/>
    </location>
</feature>
<evidence type="ECO:0000259" key="15">
    <source>
        <dbReference type="SMART" id="SM01329"/>
    </source>
</evidence>
<dbReference type="PROSITE" id="PS00470">
    <property type="entry name" value="IDH_IMDH"/>
    <property type="match status" value="1"/>
</dbReference>
<dbReference type="InParanoid" id="A0A6L2PHN6"/>
<dbReference type="SUPFAM" id="SSF53659">
    <property type="entry name" value="Isocitrate/Isopropylmalate dehydrogenase-like"/>
    <property type="match status" value="1"/>
</dbReference>
<evidence type="ECO:0000256" key="8">
    <source>
        <dbReference type="ARBA" id="ARBA00023002"/>
    </source>
</evidence>
<proteinExistence type="inferred from homology"/>
<keyword evidence="4 10" id="KW-0816">Tricarboxylic acid cycle</keyword>
<dbReference type="PANTHER" id="PTHR11822">
    <property type="entry name" value="NADP-SPECIFIC ISOCITRATE DEHYDROGENASE"/>
    <property type="match status" value="1"/>
</dbReference>
<dbReference type="GO" id="GO:0006102">
    <property type="term" value="P:isocitrate metabolic process"/>
    <property type="evidence" value="ECO:0007669"/>
    <property type="project" value="InterPro"/>
</dbReference>
<feature type="binding site" evidence="12">
    <location>
        <position position="108"/>
    </location>
    <ligand>
        <name>D-threo-isocitrate</name>
        <dbReference type="ChEBI" id="CHEBI:15562"/>
    </ligand>
</feature>
<feature type="binding site" evidence="14">
    <location>
        <position position="81"/>
    </location>
    <ligand>
        <name>NADP(+)</name>
        <dbReference type="ChEBI" id="CHEBI:58349"/>
    </ligand>
</feature>
<dbReference type="EMBL" id="BLKM01004164">
    <property type="protein sequence ID" value="GFG30662.1"/>
    <property type="molecule type" value="Genomic_DNA"/>
</dbReference>
<dbReference type="GO" id="GO:0006099">
    <property type="term" value="P:tricarboxylic acid cycle"/>
    <property type="evidence" value="ECO:0007669"/>
    <property type="project" value="UniProtKB-KW"/>
</dbReference>
<feature type="binding site" evidence="12">
    <location>
        <begin position="93"/>
        <end position="99"/>
    </location>
    <ligand>
        <name>D-threo-isocitrate</name>
        <dbReference type="ChEBI" id="CHEBI:15562"/>
    </ligand>
</feature>
<evidence type="ECO:0000313" key="16">
    <source>
        <dbReference type="EMBL" id="GFG30662.1"/>
    </source>
</evidence>
<dbReference type="GO" id="GO:0005739">
    <property type="term" value="C:mitochondrion"/>
    <property type="evidence" value="ECO:0007669"/>
    <property type="project" value="TreeGrafter"/>
</dbReference>
<evidence type="ECO:0000256" key="4">
    <source>
        <dbReference type="ARBA" id="ARBA00022532"/>
    </source>
</evidence>
<evidence type="ECO:0000256" key="13">
    <source>
        <dbReference type="PIRSR" id="PIRSR000108-3"/>
    </source>
</evidence>
<keyword evidence="6 10" id="KW-0460">Magnesium</keyword>
<evidence type="ECO:0000256" key="7">
    <source>
        <dbReference type="ARBA" id="ARBA00022857"/>
    </source>
</evidence>
<feature type="binding site" evidence="14">
    <location>
        <begin position="74"/>
        <end position="76"/>
    </location>
    <ligand>
        <name>NADP(+)</name>
        <dbReference type="ChEBI" id="CHEBI:58349"/>
    </ligand>
</feature>
<keyword evidence="7 10" id="KW-0521">NADP</keyword>
<feature type="site" description="Critical for catalysis" evidence="11">
    <location>
        <position position="211"/>
    </location>
</feature>
<dbReference type="Proteomes" id="UP000502823">
    <property type="component" value="Unassembled WGS sequence"/>
</dbReference>
<dbReference type="InterPro" id="IPR024084">
    <property type="entry name" value="IsoPropMal-DH-like_dom"/>
</dbReference>
<dbReference type="FunCoup" id="A0A6L2PHN6">
    <property type="interactions" value="1293"/>
</dbReference>
<evidence type="ECO:0000256" key="2">
    <source>
        <dbReference type="ARBA" id="ARBA00007769"/>
    </source>
</evidence>
<feature type="domain" description="Isopropylmalate dehydrogenase-like" evidence="15">
    <location>
        <begin position="8"/>
        <end position="400"/>
    </location>
</feature>
<feature type="binding site" evidence="14">
    <location>
        <begin position="309"/>
        <end position="314"/>
    </location>
    <ligand>
        <name>NADP(+)</name>
        <dbReference type="ChEBI" id="CHEBI:58349"/>
    </ligand>
</feature>
<comment type="caution">
    <text evidence="16">The sequence shown here is derived from an EMBL/GenBank/DDBJ whole genome shotgun (WGS) entry which is preliminary data.</text>
</comment>
<name>A0A6L2PHN6_COPFO</name>
<evidence type="ECO:0000256" key="11">
    <source>
        <dbReference type="PIRSR" id="PIRSR000108-1"/>
    </source>
</evidence>
<dbReference type="GO" id="GO:0005829">
    <property type="term" value="C:cytosol"/>
    <property type="evidence" value="ECO:0007669"/>
    <property type="project" value="TreeGrafter"/>
</dbReference>
<dbReference type="PANTHER" id="PTHR11822:SF21">
    <property type="entry name" value="ISOCITRATE DEHYDROGENASE [NADP], MITOCHONDRIAL"/>
    <property type="match status" value="1"/>
</dbReference>
<dbReference type="GO" id="GO:0006097">
    <property type="term" value="P:glyoxylate cycle"/>
    <property type="evidence" value="ECO:0007669"/>
    <property type="project" value="UniProtKB-KW"/>
</dbReference>
<dbReference type="FunFam" id="3.40.718.10:FF:000002">
    <property type="entry name" value="Isocitrate dehydrogenase [NADP]"/>
    <property type="match status" value="1"/>
</dbReference>
<dbReference type="GO" id="GO:0004450">
    <property type="term" value="F:isocitrate dehydrogenase (NADP+) activity"/>
    <property type="evidence" value="ECO:0007669"/>
    <property type="project" value="UniProtKB-EC"/>
</dbReference>
<protein>
    <recommendedName>
        <fullName evidence="10">Isocitrate dehydrogenase [NADP]</fullName>
        <ecNumber evidence="10">1.1.1.42</ecNumber>
    </recommendedName>
</protein>
<dbReference type="GO" id="GO:0051287">
    <property type="term" value="F:NAD binding"/>
    <property type="evidence" value="ECO:0007669"/>
    <property type="project" value="InterPro"/>
</dbReference>
<dbReference type="PIRSF" id="PIRSF000108">
    <property type="entry name" value="IDH_NADP"/>
    <property type="match status" value="1"/>
</dbReference>
<evidence type="ECO:0000256" key="14">
    <source>
        <dbReference type="PIRSR" id="PIRSR000108-4"/>
    </source>
</evidence>
<comment type="cofactor">
    <cofactor evidence="1">
        <name>Mn(2+)</name>
        <dbReference type="ChEBI" id="CHEBI:29035"/>
    </cofactor>
</comment>
<feature type="binding site" evidence="12">
    <location>
        <position position="131"/>
    </location>
    <ligand>
        <name>D-threo-isocitrate</name>
        <dbReference type="ChEBI" id="CHEBI:15562"/>
    </ligand>
</feature>
<accession>A0A6L2PHN6</accession>
<evidence type="ECO:0000256" key="5">
    <source>
        <dbReference type="ARBA" id="ARBA00022723"/>
    </source>
</evidence>
<keyword evidence="3" id="KW-0329">Glyoxylate bypass</keyword>
<dbReference type="NCBIfam" id="NF006156">
    <property type="entry name" value="PRK08299.1"/>
    <property type="match status" value="1"/>
</dbReference>
<dbReference type="SMART" id="SM01329">
    <property type="entry name" value="Iso_dh"/>
    <property type="match status" value="1"/>
</dbReference>
<dbReference type="NCBIfam" id="TIGR00127">
    <property type="entry name" value="nadp_idh_euk"/>
    <property type="match status" value="1"/>
</dbReference>
<gene>
    <name evidence="16" type="ORF">Cfor_11733</name>
</gene>
<comment type="similarity">
    <text evidence="2 10">Belongs to the isocitrate and isopropylmalate dehydrogenases family.</text>
</comment>
<keyword evidence="5 10" id="KW-0479">Metal-binding</keyword>
<sequence>MGKIKVGPVVDILGDEMTRIIWDLIKDKLILPFLDIELHTYDLGIEYRDKTDDQVTIDCAKAILKYNVGIKCATITPDEKRVEEFNLKKMWKSPNGTIRNILGGTVFREAIICKNIPRLVTGWSKPIIIGRHAHADQYKATDFVVPGAGKLELKWTPESGDSKEIVHTVHEYSGPGVALGMFNTDESITAFAHSSFQYALDRKYPLYLSTKNTILKRYDGRFKDIFQELYDTKYKPQFEALGIWYEHRLIDDMVAYAMKSEGGFVWACKNYDGDVQSDSVAQGYGSLGLMTSVLVCPDGKTVEAEAAHGTVTRHYRFYQQGKETSTNPIASIFAWTQGLAHRAKLDDNKPLADFANKLEAVCVETIEAGYMTKDLAICIKGMANVERSDYLETFSFIDKLAENLRKKLGA</sequence>
<keyword evidence="17" id="KW-1185">Reference proteome</keyword>
<keyword evidence="8 10" id="KW-0560">Oxidoreductase</keyword>
<dbReference type="GO" id="GO:0000287">
    <property type="term" value="F:magnesium ion binding"/>
    <property type="evidence" value="ECO:0007669"/>
    <property type="project" value="InterPro"/>
</dbReference>
<feature type="binding site" evidence="13">
    <location>
        <position position="274"/>
    </location>
    <ligand>
        <name>Mn(2+)</name>
        <dbReference type="ChEBI" id="CHEBI:29035"/>
    </ligand>
</feature>
<feature type="binding site" evidence="13">
    <location>
        <position position="251"/>
    </location>
    <ligand>
        <name>Mn(2+)</name>
        <dbReference type="ChEBI" id="CHEBI:29035"/>
    </ligand>
</feature>
<feature type="binding site" evidence="14">
    <location>
        <position position="327"/>
    </location>
    <ligand>
        <name>NADP(+)</name>
        <dbReference type="ChEBI" id="CHEBI:58349"/>
    </ligand>
</feature>
<dbReference type="InterPro" id="IPR019818">
    <property type="entry name" value="IsoCit/isopropylmalate_DH_CS"/>
</dbReference>
<evidence type="ECO:0000256" key="12">
    <source>
        <dbReference type="PIRSR" id="PIRSR000108-2"/>
    </source>
</evidence>
<evidence type="ECO:0000256" key="1">
    <source>
        <dbReference type="ARBA" id="ARBA00001936"/>
    </source>
</evidence>
<dbReference type="OrthoDB" id="248923at2759"/>